<feature type="region of interest" description="Disordered" evidence="5">
    <location>
        <begin position="55"/>
        <end position="87"/>
    </location>
</feature>
<feature type="domain" description="RPAP1 C-terminal" evidence="6">
    <location>
        <begin position="375"/>
        <end position="441"/>
    </location>
</feature>
<feature type="region of interest" description="Disordered" evidence="5">
    <location>
        <begin position="286"/>
        <end position="306"/>
    </location>
</feature>
<reference evidence="9" key="2">
    <citation type="submission" date="2023-03" db="EMBL/GenBank/DDBJ databases">
        <authorList>
            <person name="Inwood S.N."/>
            <person name="Skelly J.G."/>
            <person name="Guhlin J."/>
            <person name="Harrop T.W.R."/>
            <person name="Goldson S.G."/>
            <person name="Dearden P.K."/>
        </authorList>
    </citation>
    <scope>NUCLEOTIDE SEQUENCE</scope>
    <source>
        <strain evidence="9">Lincoln</strain>
        <tissue evidence="9">Whole body</tissue>
    </source>
</reference>
<feature type="domain" description="RPAP1 N-terminal" evidence="7">
    <location>
        <begin position="215"/>
        <end position="258"/>
    </location>
</feature>
<dbReference type="InterPro" id="IPR057989">
    <property type="entry name" value="TPR_RPAP1/MINIYO-like"/>
</dbReference>
<gene>
    <name evidence="9" type="ORF">PV327_004256</name>
</gene>
<evidence type="ECO:0000256" key="1">
    <source>
        <dbReference type="ARBA" id="ARBA00004123"/>
    </source>
</evidence>
<dbReference type="Proteomes" id="UP001168972">
    <property type="component" value="Unassembled WGS sequence"/>
</dbReference>
<name>A0AA39FC01_MICHY</name>
<comment type="caution">
    <text evidence="9">The sequence shown here is derived from an EMBL/GenBank/DDBJ whole genome shotgun (WGS) entry which is preliminary data.</text>
</comment>
<evidence type="ECO:0000259" key="6">
    <source>
        <dbReference type="Pfam" id="PF08620"/>
    </source>
</evidence>
<proteinExistence type="inferred from homology"/>
<feature type="compositionally biased region" description="Basic and acidic residues" evidence="5">
    <location>
        <begin position="56"/>
        <end position="79"/>
    </location>
</feature>
<keyword evidence="4" id="KW-0539">Nucleus</keyword>
<dbReference type="Pfam" id="PF25766">
    <property type="entry name" value="TPR_RPAP1"/>
    <property type="match status" value="1"/>
</dbReference>
<dbReference type="SUPFAM" id="SSF48371">
    <property type="entry name" value="ARM repeat"/>
    <property type="match status" value="1"/>
</dbReference>
<dbReference type="InterPro" id="IPR013930">
    <property type="entry name" value="RPAP1_N"/>
</dbReference>
<dbReference type="InterPro" id="IPR039913">
    <property type="entry name" value="RPAP1/Rba50"/>
</dbReference>
<evidence type="ECO:0000256" key="4">
    <source>
        <dbReference type="ARBA" id="ARBA00023242"/>
    </source>
</evidence>
<comment type="similarity">
    <text evidence="2">Belongs to the RPAP1 family.</text>
</comment>
<protein>
    <recommendedName>
        <fullName evidence="11">RNA polymerase II-associated protein 1</fullName>
    </recommendedName>
</protein>
<dbReference type="Pfam" id="PF08620">
    <property type="entry name" value="RPAP1_C"/>
    <property type="match status" value="1"/>
</dbReference>
<comment type="subcellular location">
    <subcellularLocation>
        <location evidence="1">Nucleus</location>
    </subcellularLocation>
</comment>
<evidence type="ECO:0008006" key="11">
    <source>
        <dbReference type="Google" id="ProtNLM"/>
    </source>
</evidence>
<evidence type="ECO:0000259" key="8">
    <source>
        <dbReference type="Pfam" id="PF25766"/>
    </source>
</evidence>
<dbReference type="PANTHER" id="PTHR21483">
    <property type="entry name" value="RNA POLYMERASE II-ASSOCIATED PROTEIN 1"/>
    <property type="match status" value="1"/>
</dbReference>
<evidence type="ECO:0000256" key="3">
    <source>
        <dbReference type="ARBA" id="ARBA00023163"/>
    </source>
</evidence>
<dbReference type="EMBL" id="JAQQBR010001832">
    <property type="protein sequence ID" value="KAK0166769.1"/>
    <property type="molecule type" value="Genomic_DNA"/>
</dbReference>
<dbReference type="Pfam" id="PF08621">
    <property type="entry name" value="RPAP1_N"/>
    <property type="match status" value="1"/>
</dbReference>
<dbReference type="AlphaFoldDB" id="A0AA39FC01"/>
<sequence>MDAITIIKRPKADDGEEELFQMQEEFMKSRQQPSAKVINLRAQHKQTNESISMLPKSEKSGTKFRSKFAERRSRKEQEKCVTTSQSSGDIINPDVSKGILHDDCRRDTLPDVVQNIPDDFSSRIILGNIVEKKFNDRGIELCKKFINVSSDTSGFPDVFVVDEKESVDNSESLFHQSILTKNQMAPEYSVDVAKSNVQSTITERSFIVEGSLGLEIHKSNIEKINQMTREEIQNEKIRLENTLDPNIIKFLKNKRQSKMQSKTSTSTYNESENINEVDIHECKSEFNNKNQPHTSTDNSSSIKTSDDATLISTNNMKMECDITTIEPPSPVTEIIHEATDKGWIHMDEVETPKLEWMKDIPKNENNVLAPDQPYNARFDFNGILLPFNDPNLPIDKGLHHHGEEPERPGYSLQELLQLSRSSTQQQRCTALTTLGNIMEKSRKGWYDKALDPQPLVALSQRNILLLLRFSLDDTSVAVVTATLQALRSFLYSEADEICLDRLCGWEYIDGLCLVPELLPPETDVNDTSELKDHELAQLDCVAAAMRSDIVLRIRYILSEMRPPPIAVTFAIEILTRLARHSRITALNISTMPRLLEILIHNFIPLTTDHIVRDDIKNSYGIPNVTAVRLCRILVEYAGRPVAERLNNSKIMHPLLSYISSNTNEAGLPLSIEALRLWRLLLIHKIAQDSLDGAKLILNSRLRLLLSNHDLSNASELSCEYAASLVNVSIYEPTLRPVIATLLTKWSTQLADISSPTWSKTKLLAVTLKALGDISVLKIQWISSGNIFANICSTSNLLCGFTSATERNPSCLPSLGVVLQNGELQPAVSINSCIPFLATLCNSFAKPSIRNELSTMFLHPIIVTYFRHLVNSDWSLENSWYTRAELFLVTAIVRVATEINTNDLMKELLLKIAIKLIPTLPSDASQSVKEILAVVLSNEKLTIESLSNNLCALELNSDDENISLELPNNIVGIYEEYLSPTGNWNQSALPQDWPYLPLVAAYSNHKNKIELRERDVMKIIVSLSLEVAMPEIFHGLTPSLRFTRIILVYLCDTIYLDDKISPLLIKAFTNLVKKYYKRLDFSMNLPGLTSFTDLFTAMCECFCANSYGRDDFAAALLVPIAQRHDSHYRKLLWSEHAGTLRYLRLSPEKMMIPLSEYLTPLEEDVSLIEYYITALIRGTVKKEWCPVMYIIAMHHSAMFLRGNSKLVTRMRSSITSIQDINLAENLLNYVSTY</sequence>
<organism evidence="9 10">
    <name type="scientific">Microctonus hyperodae</name>
    <name type="common">Parasitoid wasp</name>
    <dbReference type="NCBI Taxonomy" id="165561"/>
    <lineage>
        <taxon>Eukaryota</taxon>
        <taxon>Metazoa</taxon>
        <taxon>Ecdysozoa</taxon>
        <taxon>Arthropoda</taxon>
        <taxon>Hexapoda</taxon>
        <taxon>Insecta</taxon>
        <taxon>Pterygota</taxon>
        <taxon>Neoptera</taxon>
        <taxon>Endopterygota</taxon>
        <taxon>Hymenoptera</taxon>
        <taxon>Apocrita</taxon>
        <taxon>Ichneumonoidea</taxon>
        <taxon>Braconidae</taxon>
        <taxon>Euphorinae</taxon>
        <taxon>Microctonus</taxon>
    </lineage>
</organism>
<feature type="domain" description="RPAP1/MINIYO-like TPR repeats" evidence="8">
    <location>
        <begin position="995"/>
        <end position="1203"/>
    </location>
</feature>
<keyword evidence="10" id="KW-1185">Reference proteome</keyword>
<feature type="compositionally biased region" description="Polar residues" evidence="5">
    <location>
        <begin position="287"/>
        <end position="303"/>
    </location>
</feature>
<keyword evidence="3" id="KW-0804">Transcription</keyword>
<reference evidence="9" key="1">
    <citation type="journal article" date="2023" name="bioRxiv">
        <title>Scaffold-level genome assemblies of two parasitoid biocontrol wasps reveal the parthenogenesis mechanism and an associated novel virus.</title>
        <authorList>
            <person name="Inwood S."/>
            <person name="Skelly J."/>
            <person name="Guhlin J."/>
            <person name="Harrop T."/>
            <person name="Goldson S."/>
            <person name="Dearden P."/>
        </authorList>
    </citation>
    <scope>NUCLEOTIDE SEQUENCE</scope>
    <source>
        <strain evidence="9">Lincoln</strain>
        <tissue evidence="9">Whole body</tissue>
    </source>
</reference>
<evidence type="ECO:0000256" key="5">
    <source>
        <dbReference type="SAM" id="MobiDB-lite"/>
    </source>
</evidence>
<dbReference type="InterPro" id="IPR016024">
    <property type="entry name" value="ARM-type_fold"/>
</dbReference>
<dbReference type="InterPro" id="IPR013929">
    <property type="entry name" value="RPAP1_C"/>
</dbReference>
<dbReference type="GO" id="GO:0006366">
    <property type="term" value="P:transcription by RNA polymerase II"/>
    <property type="evidence" value="ECO:0007669"/>
    <property type="project" value="InterPro"/>
</dbReference>
<evidence type="ECO:0000259" key="7">
    <source>
        <dbReference type="Pfam" id="PF08621"/>
    </source>
</evidence>
<dbReference type="PANTHER" id="PTHR21483:SF18">
    <property type="entry name" value="RNA POLYMERASE II-ASSOCIATED PROTEIN 1"/>
    <property type="match status" value="1"/>
</dbReference>
<evidence type="ECO:0000313" key="10">
    <source>
        <dbReference type="Proteomes" id="UP001168972"/>
    </source>
</evidence>
<accession>A0AA39FC01</accession>
<evidence type="ECO:0000313" key="9">
    <source>
        <dbReference type="EMBL" id="KAK0166769.1"/>
    </source>
</evidence>
<evidence type="ECO:0000256" key="2">
    <source>
        <dbReference type="ARBA" id="ARBA00009953"/>
    </source>
</evidence>